<comment type="caution">
    <text evidence="1">The sequence shown here is derived from an EMBL/GenBank/DDBJ whole genome shotgun (WGS) entry which is preliminary data.</text>
</comment>
<dbReference type="AlphaFoldDB" id="X1JEZ0"/>
<protein>
    <recommendedName>
        <fullName evidence="2">DUF5678 domain-containing protein</fullName>
    </recommendedName>
</protein>
<name>X1JEZ0_9ZZZZ</name>
<evidence type="ECO:0008006" key="2">
    <source>
        <dbReference type="Google" id="ProtNLM"/>
    </source>
</evidence>
<accession>X1JEZ0</accession>
<gene>
    <name evidence="1" type="ORF">S03H2_68046</name>
</gene>
<dbReference type="EMBL" id="BARU01044669">
    <property type="protein sequence ID" value="GAH80075.1"/>
    <property type="molecule type" value="Genomic_DNA"/>
</dbReference>
<proteinExistence type="predicted"/>
<evidence type="ECO:0000313" key="1">
    <source>
        <dbReference type="EMBL" id="GAH80075.1"/>
    </source>
</evidence>
<sequence>GKGCFAMQNLEKEFNYYLEHQDELVEKHNGKFIVIKNGEVIGAFDSELEAVEKTAEQHELGTFLVQKCEPGSESYTQTYHSRVSFA</sequence>
<feature type="non-terminal residue" evidence="1">
    <location>
        <position position="1"/>
    </location>
</feature>
<organism evidence="1">
    <name type="scientific">marine sediment metagenome</name>
    <dbReference type="NCBI Taxonomy" id="412755"/>
    <lineage>
        <taxon>unclassified sequences</taxon>
        <taxon>metagenomes</taxon>
        <taxon>ecological metagenomes</taxon>
    </lineage>
</organism>
<reference evidence="1" key="1">
    <citation type="journal article" date="2014" name="Front. Microbiol.">
        <title>High frequency of phylogenetically diverse reductive dehalogenase-homologous genes in deep subseafloor sedimentary metagenomes.</title>
        <authorList>
            <person name="Kawai M."/>
            <person name="Futagami T."/>
            <person name="Toyoda A."/>
            <person name="Takaki Y."/>
            <person name="Nishi S."/>
            <person name="Hori S."/>
            <person name="Arai W."/>
            <person name="Tsubouchi T."/>
            <person name="Morono Y."/>
            <person name="Uchiyama I."/>
            <person name="Ito T."/>
            <person name="Fujiyama A."/>
            <person name="Inagaki F."/>
            <person name="Takami H."/>
        </authorList>
    </citation>
    <scope>NUCLEOTIDE SEQUENCE</scope>
    <source>
        <strain evidence="1">Expedition CK06-06</strain>
    </source>
</reference>